<proteinExistence type="predicted"/>
<dbReference type="Proteomes" id="UP000038045">
    <property type="component" value="Unplaced"/>
</dbReference>
<evidence type="ECO:0000313" key="2">
    <source>
        <dbReference type="WBParaSite" id="PTRK_0001669300.1"/>
    </source>
</evidence>
<accession>A0A0N5A4R4</accession>
<protein>
    <submittedName>
        <fullName evidence="2">F-box domain-containing protein</fullName>
    </submittedName>
</protein>
<evidence type="ECO:0000313" key="1">
    <source>
        <dbReference type="Proteomes" id="UP000038045"/>
    </source>
</evidence>
<dbReference type="WBParaSite" id="PTRK_0001669300.1">
    <property type="protein sequence ID" value="PTRK_0001669300.1"/>
    <property type="gene ID" value="PTRK_0001669300"/>
</dbReference>
<name>A0A0N5A4R4_PARTI</name>
<keyword evidence="1" id="KW-1185">Reference proteome</keyword>
<dbReference type="AlphaFoldDB" id="A0A0N5A4R4"/>
<organism evidence="1 2">
    <name type="scientific">Parastrongyloides trichosuri</name>
    <name type="common">Possum-specific nematode worm</name>
    <dbReference type="NCBI Taxonomy" id="131310"/>
    <lineage>
        <taxon>Eukaryota</taxon>
        <taxon>Metazoa</taxon>
        <taxon>Ecdysozoa</taxon>
        <taxon>Nematoda</taxon>
        <taxon>Chromadorea</taxon>
        <taxon>Rhabditida</taxon>
        <taxon>Tylenchina</taxon>
        <taxon>Panagrolaimomorpha</taxon>
        <taxon>Strongyloidoidea</taxon>
        <taxon>Strongyloididae</taxon>
        <taxon>Parastrongyloides</taxon>
    </lineage>
</organism>
<sequence length="543" mass="63541">MDSGEGNFKELIESTNSMGEIINLMHLNDNLHDYIRSNGFNKVFPKYISHFELKVQDLGDVRRSEIMCSGLNNIRYSMSDMIYIIETAPKICLENVYYIGCNVVDDTTTLSEEDRVYLGNKYCDFLMFLSANCPNASRLWLSKKLNNDNTDGFLVYILENFKSDRIKEIKPIFLDDITSYGKKYNFIDKNFFHYTPNLNIFSLEICHNETSSQNVTFNSMLEKFLDSLSRVKDILLEIYVDGNENSIIVANQIMEYCEIIGLKSSVKQSSGWIEYFQLKGYKLSKEFLSIFDKITSISIFINNLKDCAILRPIMNELENLKSASFHINIDLIKAVFGENNKKLEYALACLKKYINFKSSIINFTEIRLHLLSLSCDGFDVNEKDSDMDILYHHFLKYFFTILPNTVTTMYLININHVKVELFDEISRLFPDLETISFLLCTHLPKNILVNFHNLQHIIIHGELEIIVPKWIEIIVFCYFDADLCTGFDNKISRRNNDYYFNLIQNTFKYSLKMTIKDEVYYAAFFNDIHSWKKTLYLADDCFY</sequence>
<reference evidence="2" key="1">
    <citation type="submission" date="2017-02" db="UniProtKB">
        <authorList>
            <consortium name="WormBaseParasite"/>
        </authorList>
    </citation>
    <scope>IDENTIFICATION</scope>
</reference>